<dbReference type="InterPro" id="IPR000847">
    <property type="entry name" value="LysR_HTH_N"/>
</dbReference>
<keyword evidence="3" id="KW-0238">DNA-binding</keyword>
<protein>
    <recommendedName>
        <fullName evidence="5">HTH lysR-type domain-containing protein</fullName>
    </recommendedName>
</protein>
<dbReference type="SUPFAM" id="SSF53850">
    <property type="entry name" value="Periplasmic binding protein-like II"/>
    <property type="match status" value="1"/>
</dbReference>
<dbReference type="EMBL" id="QFYQ01000001">
    <property type="protein sequence ID" value="RAK54819.1"/>
    <property type="molecule type" value="Genomic_DNA"/>
</dbReference>
<reference evidence="7" key="1">
    <citation type="submission" date="2018-05" db="EMBL/GenBank/DDBJ databases">
        <authorList>
            <person name="Li X."/>
        </authorList>
    </citation>
    <scope>NUCLEOTIDE SEQUENCE [LARGE SCALE GENOMIC DNA]</scope>
    <source>
        <strain evidence="7">LX32</strain>
    </source>
</reference>
<dbReference type="PRINTS" id="PR00039">
    <property type="entry name" value="HTHLYSR"/>
</dbReference>
<dbReference type="InterPro" id="IPR036388">
    <property type="entry name" value="WH-like_DNA-bd_sf"/>
</dbReference>
<dbReference type="PANTHER" id="PTHR30126">
    <property type="entry name" value="HTH-TYPE TRANSCRIPTIONAL REGULATOR"/>
    <property type="match status" value="1"/>
</dbReference>
<dbReference type="PANTHER" id="PTHR30126:SF98">
    <property type="entry name" value="HTH-TYPE TRANSCRIPTIONAL ACTIVATOR BAUR"/>
    <property type="match status" value="1"/>
</dbReference>
<evidence type="ECO:0000313" key="7">
    <source>
        <dbReference type="Proteomes" id="UP000249254"/>
    </source>
</evidence>
<evidence type="ECO:0000256" key="2">
    <source>
        <dbReference type="ARBA" id="ARBA00023015"/>
    </source>
</evidence>
<dbReference type="RefSeq" id="WP_111528569.1">
    <property type="nucleotide sequence ID" value="NZ_JBHRSG010000004.1"/>
</dbReference>
<dbReference type="InterPro" id="IPR005119">
    <property type="entry name" value="LysR_subst-bd"/>
</dbReference>
<dbReference type="GO" id="GO:0000976">
    <property type="term" value="F:transcription cis-regulatory region binding"/>
    <property type="evidence" value="ECO:0007669"/>
    <property type="project" value="TreeGrafter"/>
</dbReference>
<sequence>MELRHLEQVLAICRAGGFSGAARALQVSQPTLSKSIARLEAKLSVKLFDRSGGAAKPTAYGRFIAERAESLLNSVAVLTRDLEHLVQGEAGRLRIGVGPVPRLVLLPQIVRCMAERFPHLNLETEQEMAAALLRGVEEGRYDVVFLTFEAAEPYGDLIRVKVAESEHIAVARPGHPVLAEETPLGPRQLLSHPMAVSRLVPSFRRWAGELSEAEQAHLQAFVSDDFNLIKQRVMDSDLLTMGPRLVFEPEIGQGRLIPLPLTWHTRYECWMLTTAERWRLPVVKAAAEAAKLKD</sequence>
<dbReference type="SUPFAM" id="SSF46785">
    <property type="entry name" value="Winged helix' DNA-binding domain"/>
    <property type="match status" value="1"/>
</dbReference>
<accession>A0A328AJP4</accession>
<feature type="domain" description="HTH lysR-type" evidence="5">
    <location>
        <begin position="1"/>
        <end position="58"/>
    </location>
</feature>
<dbReference type="InterPro" id="IPR036390">
    <property type="entry name" value="WH_DNA-bd_sf"/>
</dbReference>
<keyword evidence="2" id="KW-0805">Transcription regulation</keyword>
<comment type="caution">
    <text evidence="6">The sequence shown here is derived from an EMBL/GenBank/DDBJ whole genome shotgun (WGS) entry which is preliminary data.</text>
</comment>
<gene>
    <name evidence="6" type="ORF">DJ017_09925</name>
</gene>
<dbReference type="PROSITE" id="PS50931">
    <property type="entry name" value="HTH_LYSR"/>
    <property type="match status" value="1"/>
</dbReference>
<dbReference type="Proteomes" id="UP000249254">
    <property type="component" value="Unassembled WGS sequence"/>
</dbReference>
<keyword evidence="4" id="KW-0804">Transcription</keyword>
<dbReference type="Pfam" id="PF00126">
    <property type="entry name" value="HTH_1"/>
    <property type="match status" value="1"/>
</dbReference>
<organism evidence="6 7">
    <name type="scientific">Phenylobacterium soli</name>
    <dbReference type="NCBI Taxonomy" id="2170551"/>
    <lineage>
        <taxon>Bacteria</taxon>
        <taxon>Pseudomonadati</taxon>
        <taxon>Pseudomonadota</taxon>
        <taxon>Alphaproteobacteria</taxon>
        <taxon>Caulobacterales</taxon>
        <taxon>Caulobacteraceae</taxon>
        <taxon>Phenylobacterium</taxon>
    </lineage>
</organism>
<name>A0A328AJP4_9CAUL</name>
<proteinExistence type="inferred from homology"/>
<evidence type="ECO:0000256" key="3">
    <source>
        <dbReference type="ARBA" id="ARBA00023125"/>
    </source>
</evidence>
<dbReference type="Pfam" id="PF03466">
    <property type="entry name" value="LysR_substrate"/>
    <property type="match status" value="1"/>
</dbReference>
<dbReference type="OrthoDB" id="8479870at2"/>
<dbReference type="CDD" id="cd05466">
    <property type="entry name" value="PBP2_LTTR_substrate"/>
    <property type="match status" value="1"/>
</dbReference>
<dbReference type="Gene3D" id="3.40.190.10">
    <property type="entry name" value="Periplasmic binding protein-like II"/>
    <property type="match status" value="2"/>
</dbReference>
<evidence type="ECO:0000259" key="5">
    <source>
        <dbReference type="PROSITE" id="PS50931"/>
    </source>
</evidence>
<dbReference type="GO" id="GO:0003700">
    <property type="term" value="F:DNA-binding transcription factor activity"/>
    <property type="evidence" value="ECO:0007669"/>
    <property type="project" value="InterPro"/>
</dbReference>
<keyword evidence="7" id="KW-1185">Reference proteome</keyword>
<comment type="similarity">
    <text evidence="1">Belongs to the LysR transcriptional regulatory family.</text>
</comment>
<evidence type="ECO:0000256" key="1">
    <source>
        <dbReference type="ARBA" id="ARBA00009437"/>
    </source>
</evidence>
<evidence type="ECO:0000256" key="4">
    <source>
        <dbReference type="ARBA" id="ARBA00023163"/>
    </source>
</evidence>
<dbReference type="AlphaFoldDB" id="A0A328AJP4"/>
<evidence type="ECO:0000313" key="6">
    <source>
        <dbReference type="EMBL" id="RAK54819.1"/>
    </source>
</evidence>
<dbReference type="Gene3D" id="1.10.10.10">
    <property type="entry name" value="Winged helix-like DNA-binding domain superfamily/Winged helix DNA-binding domain"/>
    <property type="match status" value="1"/>
</dbReference>